<reference evidence="2 3" key="1">
    <citation type="submission" date="2016-04" db="EMBL/GenBank/DDBJ databases">
        <title>A degradative enzymes factory behind the ericoid mycorrhizal symbiosis.</title>
        <authorList>
            <consortium name="DOE Joint Genome Institute"/>
            <person name="Martino E."/>
            <person name="Morin E."/>
            <person name="Grelet G."/>
            <person name="Kuo A."/>
            <person name="Kohler A."/>
            <person name="Daghino S."/>
            <person name="Barry K."/>
            <person name="Choi C."/>
            <person name="Cichocki N."/>
            <person name="Clum A."/>
            <person name="Copeland A."/>
            <person name="Hainaut M."/>
            <person name="Haridas S."/>
            <person name="Labutti K."/>
            <person name="Lindquist E."/>
            <person name="Lipzen A."/>
            <person name="Khouja H.-R."/>
            <person name="Murat C."/>
            <person name="Ohm R."/>
            <person name="Olson A."/>
            <person name="Spatafora J."/>
            <person name="Veneault-Fourrey C."/>
            <person name="Henrissat B."/>
            <person name="Grigoriev I."/>
            <person name="Martin F."/>
            <person name="Perotto S."/>
        </authorList>
    </citation>
    <scope>NUCLEOTIDE SEQUENCE [LARGE SCALE GENOMIC DNA]</scope>
    <source>
        <strain evidence="2 3">F</strain>
    </source>
</reference>
<gene>
    <name evidence="2" type="ORF">L207DRAFT_521250</name>
</gene>
<protein>
    <submittedName>
        <fullName evidence="2">Uncharacterized protein</fullName>
    </submittedName>
</protein>
<feature type="region of interest" description="Disordered" evidence="1">
    <location>
        <begin position="134"/>
        <end position="158"/>
    </location>
</feature>
<accession>A0A2J6QRY7</accession>
<dbReference type="Proteomes" id="UP000235786">
    <property type="component" value="Unassembled WGS sequence"/>
</dbReference>
<proteinExistence type="predicted"/>
<dbReference type="AlphaFoldDB" id="A0A2J6QRY7"/>
<feature type="compositionally biased region" description="Basic and acidic residues" evidence="1">
    <location>
        <begin position="135"/>
        <end position="158"/>
    </location>
</feature>
<dbReference type="EMBL" id="KZ613979">
    <property type="protein sequence ID" value="PMD29032.1"/>
    <property type="molecule type" value="Genomic_DNA"/>
</dbReference>
<organism evidence="2 3">
    <name type="scientific">Hyaloscypha variabilis (strain UAMH 11265 / GT02V1 / F)</name>
    <name type="common">Meliniomyces variabilis</name>
    <dbReference type="NCBI Taxonomy" id="1149755"/>
    <lineage>
        <taxon>Eukaryota</taxon>
        <taxon>Fungi</taxon>
        <taxon>Dikarya</taxon>
        <taxon>Ascomycota</taxon>
        <taxon>Pezizomycotina</taxon>
        <taxon>Leotiomycetes</taxon>
        <taxon>Helotiales</taxon>
        <taxon>Hyaloscyphaceae</taxon>
        <taxon>Hyaloscypha</taxon>
        <taxon>Hyaloscypha variabilis</taxon>
    </lineage>
</organism>
<evidence type="ECO:0000256" key="1">
    <source>
        <dbReference type="SAM" id="MobiDB-lite"/>
    </source>
</evidence>
<dbReference type="OrthoDB" id="4764735at2759"/>
<evidence type="ECO:0000313" key="3">
    <source>
        <dbReference type="Proteomes" id="UP000235786"/>
    </source>
</evidence>
<sequence length="301" mass="34922">MGNIQEPAALAPVRSIFDDAPPPAKVTFFGPISETDLQGLRDEDDEEMKESRSLFARTGPKPAAANVQEPAGSLFARMGPKLPNGTRNNEDDTYPIDTDMQDDYYDYGKDEPTYDPNFVAKEFSDEALKKKHKIKIPDYKPKSPGYREERDRQDRQRAEEEMAWKTLNREMGKRVTSAATDEYKTWINDCKIFFGNDIQTRAKHSMSVDRVPFPKIPARFCLVSSRDCVRGEKLNICQHDVLRVLKGLGKQNEGEEWLERLKRERTRWHPDNVNRKMGKNWEVEAREMFQMLQALTERETR</sequence>
<feature type="compositionally biased region" description="Acidic residues" evidence="1">
    <location>
        <begin position="91"/>
        <end position="105"/>
    </location>
</feature>
<evidence type="ECO:0000313" key="2">
    <source>
        <dbReference type="EMBL" id="PMD29032.1"/>
    </source>
</evidence>
<feature type="region of interest" description="Disordered" evidence="1">
    <location>
        <begin position="1"/>
        <end position="111"/>
    </location>
</feature>
<keyword evidence="3" id="KW-1185">Reference proteome</keyword>
<name>A0A2J6QRY7_HYAVF</name>